<protein>
    <recommendedName>
        <fullName evidence="1">Septum formation-related domain-containing protein</fullName>
    </recommendedName>
</protein>
<dbReference type="RefSeq" id="WP_166231257.1">
    <property type="nucleotide sequence ID" value="NZ_CP049865.1"/>
</dbReference>
<dbReference type="PROSITE" id="PS51257">
    <property type="entry name" value="PROKAR_LIPOPROTEIN"/>
    <property type="match status" value="1"/>
</dbReference>
<evidence type="ECO:0000259" key="1">
    <source>
        <dbReference type="Pfam" id="PF13845"/>
    </source>
</evidence>
<dbReference type="EMBL" id="CP049865">
    <property type="protein sequence ID" value="QIK71150.1"/>
    <property type="molecule type" value="Genomic_DNA"/>
</dbReference>
<dbReference type="InterPro" id="IPR026004">
    <property type="entry name" value="Septum_form"/>
</dbReference>
<dbReference type="AlphaFoldDB" id="A0A6G7Y2U0"/>
<accession>A0A6G7Y2U0</accession>
<evidence type="ECO:0000313" key="3">
    <source>
        <dbReference type="Proteomes" id="UP000501058"/>
    </source>
</evidence>
<dbReference type="Pfam" id="PF13845">
    <property type="entry name" value="Septum_form"/>
    <property type="match status" value="1"/>
</dbReference>
<feature type="domain" description="Septum formation-related" evidence="1">
    <location>
        <begin position="45"/>
        <end position="145"/>
    </location>
</feature>
<organism evidence="2 3">
    <name type="scientific">Propioniciclava coleopterorum</name>
    <dbReference type="NCBI Taxonomy" id="2714937"/>
    <lineage>
        <taxon>Bacteria</taxon>
        <taxon>Bacillati</taxon>
        <taxon>Actinomycetota</taxon>
        <taxon>Actinomycetes</taxon>
        <taxon>Propionibacteriales</taxon>
        <taxon>Propionibacteriaceae</taxon>
        <taxon>Propioniciclava</taxon>
    </lineage>
</organism>
<evidence type="ECO:0000313" key="2">
    <source>
        <dbReference type="EMBL" id="QIK71150.1"/>
    </source>
</evidence>
<sequence length="159" mass="16520">MSAARAAAAAVAAALLLGGCSVGDRLNTVKQEAGKAVLPSIAIGACTNLDLGTSDVATEVDQIPPVPCDKPHGWEAYAEKQFGIDDAFPGDAVLAGEAEQYCVDSFEGYVGADYDTSSLEMQYLYPTEQSWTRLVDRTITCLVGTPALDLVGSVKGSGK</sequence>
<proteinExistence type="predicted"/>
<gene>
    <name evidence="2" type="ORF">G7070_01175</name>
</gene>
<dbReference type="Proteomes" id="UP000501058">
    <property type="component" value="Chromosome"/>
</dbReference>
<dbReference type="KEGG" id="prv:G7070_01175"/>
<keyword evidence="3" id="KW-1185">Reference proteome</keyword>
<reference evidence="2 3" key="1">
    <citation type="submission" date="2020-03" db="EMBL/GenBank/DDBJ databases">
        <title>Propioniciclava sp. nov., isolated from Hydrophilus acuminatus.</title>
        <authorList>
            <person name="Hyun D.-W."/>
            <person name="Bae J.-W."/>
        </authorList>
    </citation>
    <scope>NUCLEOTIDE SEQUENCE [LARGE SCALE GENOMIC DNA]</scope>
    <source>
        <strain evidence="2 3">HDW11</strain>
    </source>
</reference>
<name>A0A6G7Y2U0_9ACTN</name>